<dbReference type="PANTHER" id="PTHR10357">
    <property type="entry name" value="ALPHA-AMYLASE FAMILY MEMBER"/>
    <property type="match status" value="1"/>
</dbReference>
<protein>
    <submittedName>
        <fullName evidence="3">Putative glycosilase</fullName>
        <ecNumber evidence="3">3.2.1.10</ecNumber>
    </submittedName>
</protein>
<name>A0A087APC1_9BIFI</name>
<dbReference type="EMBL" id="JGYX01000005">
    <property type="protein sequence ID" value="KFI60621.1"/>
    <property type="molecule type" value="Genomic_DNA"/>
</dbReference>
<dbReference type="RefSeq" id="WP_033507006.1">
    <property type="nucleotide sequence ID" value="NZ_JGYX01000005.1"/>
</dbReference>
<dbReference type="eggNOG" id="COG0366">
    <property type="taxonomic scope" value="Bacteria"/>
</dbReference>
<dbReference type="PANTHER" id="PTHR10357:SF179">
    <property type="entry name" value="NEUTRAL AND BASIC AMINO ACID TRANSPORT PROTEIN RBAT"/>
    <property type="match status" value="1"/>
</dbReference>
<reference evidence="3 4" key="1">
    <citation type="submission" date="2014-03" db="EMBL/GenBank/DDBJ databases">
        <title>Genomics of Bifidobacteria.</title>
        <authorList>
            <person name="Ventura M."/>
            <person name="Milani C."/>
            <person name="Lugli G.A."/>
        </authorList>
    </citation>
    <scope>NUCLEOTIDE SEQUENCE [LARGE SCALE GENOMIC DNA]</scope>
    <source>
        <strain evidence="3 4">LMG 11586</strain>
    </source>
</reference>
<dbReference type="SUPFAM" id="SSF51445">
    <property type="entry name" value="(Trans)glycosidases"/>
    <property type="match status" value="1"/>
</dbReference>
<dbReference type="AlphaFoldDB" id="A0A087APC1"/>
<dbReference type="CDD" id="cd11348">
    <property type="entry name" value="AmyAc_2"/>
    <property type="match status" value="1"/>
</dbReference>
<evidence type="ECO:0000256" key="1">
    <source>
        <dbReference type="ARBA" id="ARBA00008061"/>
    </source>
</evidence>
<dbReference type="Gene3D" id="2.60.40.1180">
    <property type="entry name" value="Golgi alpha-mannosidase II"/>
    <property type="match status" value="1"/>
</dbReference>
<evidence type="ECO:0000259" key="2">
    <source>
        <dbReference type="SMART" id="SM00642"/>
    </source>
</evidence>
<evidence type="ECO:0000313" key="4">
    <source>
        <dbReference type="Proteomes" id="UP000029046"/>
    </source>
</evidence>
<feature type="domain" description="Glycosyl hydrolase family 13 catalytic" evidence="2">
    <location>
        <begin position="18"/>
        <end position="405"/>
    </location>
</feature>
<dbReference type="InterPro" id="IPR006047">
    <property type="entry name" value="GH13_cat_dom"/>
</dbReference>
<dbReference type="GO" id="GO:0009313">
    <property type="term" value="P:oligosaccharide catabolic process"/>
    <property type="evidence" value="ECO:0007669"/>
    <property type="project" value="TreeGrafter"/>
</dbReference>
<dbReference type="Gene3D" id="3.20.20.80">
    <property type="entry name" value="Glycosidases"/>
    <property type="match status" value="1"/>
</dbReference>
<dbReference type="Pfam" id="PF00128">
    <property type="entry name" value="Alpha-amylase"/>
    <property type="match status" value="2"/>
</dbReference>
<dbReference type="InterPro" id="IPR017853">
    <property type="entry name" value="GH"/>
</dbReference>
<dbReference type="InterPro" id="IPR045857">
    <property type="entry name" value="O16G_dom_2"/>
</dbReference>
<keyword evidence="3" id="KW-0326">Glycosidase</keyword>
<dbReference type="GO" id="GO:0004556">
    <property type="term" value="F:alpha-amylase activity"/>
    <property type="evidence" value="ECO:0007669"/>
    <property type="project" value="TreeGrafter"/>
</dbReference>
<dbReference type="Gene3D" id="3.90.400.10">
    <property type="entry name" value="Oligo-1,6-glucosidase, Domain 2"/>
    <property type="match status" value="1"/>
</dbReference>
<comment type="caution">
    <text evidence="3">The sequence shown here is derived from an EMBL/GenBank/DDBJ whole genome shotgun (WGS) entry which is preliminary data.</text>
</comment>
<comment type="similarity">
    <text evidence="1">Belongs to the glycosyl hydrolase 13 family.</text>
</comment>
<dbReference type="OrthoDB" id="9043248at2"/>
<dbReference type="EC" id="3.2.1.10" evidence="3"/>
<proteinExistence type="inferred from homology"/>
<dbReference type="InterPro" id="IPR013780">
    <property type="entry name" value="Glyco_hydro_b"/>
</dbReference>
<evidence type="ECO:0000313" key="3">
    <source>
        <dbReference type="EMBL" id="KFI60621.1"/>
    </source>
</evidence>
<dbReference type="SUPFAM" id="SSF51011">
    <property type="entry name" value="Glycosyl hydrolase domain"/>
    <property type="match status" value="1"/>
</dbReference>
<accession>A0A087APC1</accession>
<dbReference type="Proteomes" id="UP000029046">
    <property type="component" value="Unassembled WGS sequence"/>
</dbReference>
<sequence length="535" mass="59798">MSSTLPRPQWLADARFYEIYPQSFADSNGDGIGDIPGILSRLDYIRDLGCNALWINPCFDSPFKDAGYDVRDYLKVAPRYGTNDDLVALFDAAHRRGMHVLLDLVPGHTSEEHPWFRISSRAERNQYSDRYIWTDSWMSGADGLPFVGGEAPRNGTYVLNFFKCQPALNYGFAHPERPWQMDVDSPAAEDTRQAMVDVMRFWLGQGCDGFRVDMANSLVKNDDAGKTATIAAWRQMLGTVKNEYPEAAFVSEWGVPEQALRAGFDMDFYLDWSWDRNGYYLLCRNTPDPLDRERDHSYFSAHGGGSVHGFLDQYLPQYEATKDEGHFCLITCNHDTARLSPRLTPEELAVAYGMILTMPGVPFLYYGDEIGMRYRNLPTKEGGYVRTGTRTPMQWDASPNLGFSTADADDLYLPVDPAPDAPTVEAQRADDGSLYHWVRTVLALRERHAALQADAAFDVIAAPEHGRLFAYARTSRDGSDRLVIALNPGLETESFALPDTATSHGTPTMELSRGNVAADGTTVTLGPQSFVVFSF</sequence>
<keyword evidence="4" id="KW-1185">Reference proteome</keyword>
<keyword evidence="3" id="KW-0378">Hydrolase</keyword>
<dbReference type="SMART" id="SM00642">
    <property type="entry name" value="Aamy"/>
    <property type="match status" value="1"/>
</dbReference>
<organism evidence="3 4">
    <name type="scientific">Bifidobacterium pullorum subsp. gallinarum</name>
    <dbReference type="NCBI Taxonomy" id="78344"/>
    <lineage>
        <taxon>Bacteria</taxon>
        <taxon>Bacillati</taxon>
        <taxon>Actinomycetota</taxon>
        <taxon>Actinomycetes</taxon>
        <taxon>Bifidobacteriales</taxon>
        <taxon>Bifidobacteriaceae</taxon>
        <taxon>Bifidobacterium</taxon>
    </lineage>
</organism>
<dbReference type="GO" id="GO:0004574">
    <property type="term" value="F:oligo-1,6-glucosidase activity"/>
    <property type="evidence" value="ECO:0007669"/>
    <property type="project" value="UniProtKB-EC"/>
</dbReference>
<gene>
    <name evidence="3" type="ORF">BIGA_1217</name>
</gene>